<dbReference type="Proteomes" id="UP001595859">
    <property type="component" value="Unassembled WGS sequence"/>
</dbReference>
<organism evidence="2 3">
    <name type="scientific">Actinophytocola glycyrrhizae</name>
    <dbReference type="NCBI Taxonomy" id="2044873"/>
    <lineage>
        <taxon>Bacteria</taxon>
        <taxon>Bacillati</taxon>
        <taxon>Actinomycetota</taxon>
        <taxon>Actinomycetes</taxon>
        <taxon>Pseudonocardiales</taxon>
        <taxon>Pseudonocardiaceae</taxon>
    </lineage>
</organism>
<comment type="caution">
    <text evidence="2">The sequence shown here is derived from an EMBL/GenBank/DDBJ whole genome shotgun (WGS) entry which is preliminary data.</text>
</comment>
<evidence type="ECO:0000313" key="3">
    <source>
        <dbReference type="Proteomes" id="UP001595859"/>
    </source>
</evidence>
<feature type="region of interest" description="Disordered" evidence="1">
    <location>
        <begin position="54"/>
        <end position="83"/>
    </location>
</feature>
<feature type="compositionally biased region" description="Low complexity" evidence="1">
    <location>
        <begin position="1"/>
        <end position="10"/>
    </location>
</feature>
<name>A0ABV9S3S7_9PSEU</name>
<protein>
    <submittedName>
        <fullName evidence="2">Uncharacterized protein</fullName>
    </submittedName>
</protein>
<dbReference type="EMBL" id="JBHSIS010000007">
    <property type="protein sequence ID" value="MFC4855231.1"/>
    <property type="molecule type" value="Genomic_DNA"/>
</dbReference>
<sequence>MSRPQAARPAPHGRRRHALELPPPGRERLTVVRGAAHRPDVTAKAELARAATANCGRARQAPAVAGTRRTGRVRSPQVKFDEL</sequence>
<dbReference type="RefSeq" id="WP_378057179.1">
    <property type="nucleotide sequence ID" value="NZ_JBHSIS010000007.1"/>
</dbReference>
<accession>A0ABV9S3S7</accession>
<evidence type="ECO:0000256" key="1">
    <source>
        <dbReference type="SAM" id="MobiDB-lite"/>
    </source>
</evidence>
<reference evidence="3" key="1">
    <citation type="journal article" date="2019" name="Int. J. Syst. Evol. Microbiol.">
        <title>The Global Catalogue of Microorganisms (GCM) 10K type strain sequencing project: providing services to taxonomists for standard genome sequencing and annotation.</title>
        <authorList>
            <consortium name="The Broad Institute Genomics Platform"/>
            <consortium name="The Broad Institute Genome Sequencing Center for Infectious Disease"/>
            <person name="Wu L."/>
            <person name="Ma J."/>
        </authorList>
    </citation>
    <scope>NUCLEOTIDE SEQUENCE [LARGE SCALE GENOMIC DNA]</scope>
    <source>
        <strain evidence="3">ZS-22-S1</strain>
    </source>
</reference>
<feature type="region of interest" description="Disordered" evidence="1">
    <location>
        <begin position="1"/>
        <end position="25"/>
    </location>
</feature>
<evidence type="ECO:0000313" key="2">
    <source>
        <dbReference type="EMBL" id="MFC4855231.1"/>
    </source>
</evidence>
<gene>
    <name evidence="2" type="ORF">ACFPCV_17115</name>
</gene>
<keyword evidence="3" id="KW-1185">Reference proteome</keyword>
<proteinExistence type="predicted"/>